<dbReference type="EMBL" id="FZOD01000001">
    <property type="protein sequence ID" value="SNR92369.1"/>
    <property type="molecule type" value="Genomic_DNA"/>
</dbReference>
<evidence type="ECO:0000313" key="2">
    <source>
        <dbReference type="EMBL" id="SNR92369.1"/>
    </source>
</evidence>
<dbReference type="Gene3D" id="1.20.120.450">
    <property type="entry name" value="dinb family like domain"/>
    <property type="match status" value="1"/>
</dbReference>
<dbReference type="InterPro" id="IPR017517">
    <property type="entry name" value="Maleyloyr_isom"/>
</dbReference>
<reference evidence="2 3" key="1">
    <citation type="submission" date="2017-06" db="EMBL/GenBank/DDBJ databases">
        <authorList>
            <person name="Kim H.J."/>
            <person name="Triplett B.A."/>
        </authorList>
    </citation>
    <scope>NUCLEOTIDE SEQUENCE [LARGE SCALE GENOMIC DNA]</scope>
    <source>
        <strain evidence="2 3">CGMCC 4.2132</strain>
    </source>
</reference>
<dbReference type="Pfam" id="PF11716">
    <property type="entry name" value="MDMPI_N"/>
    <property type="match status" value="1"/>
</dbReference>
<feature type="domain" description="Mycothiol-dependent maleylpyruvate isomerase metal-binding" evidence="1">
    <location>
        <begin position="19"/>
        <end position="156"/>
    </location>
</feature>
<sequence length="238" mass="26362">MTPESKDPLADLDPFDIFDAEATRLDRHFSRLDDEGWNRPSRCEGWSVRDILGHLAGEELYNHACLAGDLDGFFAMLAREGAGGGFNGFNQWCVRQRRDVPVEEVLEEWRRANAETRERMRSLGREAELRTSAGPYPVGLQAFHYDSEYATHADDVGAPVSDDEAGERTWWRARVGEFVLGEQGSGIQVGLTAEGVSVRADGMSERLPADVFVEATVGRLPDDHPLDGGLKNALRCLA</sequence>
<keyword evidence="3" id="KW-1185">Reference proteome</keyword>
<dbReference type="NCBIfam" id="TIGR03083">
    <property type="entry name" value="maleylpyruvate isomerase family mycothiol-dependent enzyme"/>
    <property type="match status" value="1"/>
</dbReference>
<dbReference type="InterPro" id="IPR034660">
    <property type="entry name" value="DinB/YfiT-like"/>
</dbReference>
<proteinExistence type="predicted"/>
<dbReference type="InterPro" id="IPR024344">
    <property type="entry name" value="MDMPI_metal-binding"/>
</dbReference>
<protein>
    <submittedName>
        <fullName evidence="2">TIGR03083 family protein</fullName>
    </submittedName>
</protein>
<organism evidence="2 3">
    <name type="scientific">Streptosporangium subroseum</name>
    <dbReference type="NCBI Taxonomy" id="106412"/>
    <lineage>
        <taxon>Bacteria</taxon>
        <taxon>Bacillati</taxon>
        <taxon>Actinomycetota</taxon>
        <taxon>Actinomycetes</taxon>
        <taxon>Streptosporangiales</taxon>
        <taxon>Streptosporangiaceae</taxon>
        <taxon>Streptosporangium</taxon>
    </lineage>
</organism>
<accession>A0A239AA22</accession>
<dbReference type="OrthoDB" id="154293at2"/>
<evidence type="ECO:0000313" key="3">
    <source>
        <dbReference type="Proteomes" id="UP000198282"/>
    </source>
</evidence>
<dbReference type="Proteomes" id="UP000198282">
    <property type="component" value="Unassembled WGS sequence"/>
</dbReference>
<evidence type="ECO:0000259" key="1">
    <source>
        <dbReference type="Pfam" id="PF11716"/>
    </source>
</evidence>
<dbReference type="RefSeq" id="WP_089205224.1">
    <property type="nucleotide sequence ID" value="NZ_FZOD01000001.1"/>
</dbReference>
<gene>
    <name evidence="2" type="ORF">SAMN05216276_1001238</name>
</gene>
<dbReference type="SUPFAM" id="SSF109854">
    <property type="entry name" value="DinB/YfiT-like putative metalloenzymes"/>
    <property type="match status" value="1"/>
</dbReference>
<name>A0A239AA22_9ACTN</name>
<dbReference type="AlphaFoldDB" id="A0A239AA22"/>
<dbReference type="GO" id="GO:0046872">
    <property type="term" value="F:metal ion binding"/>
    <property type="evidence" value="ECO:0007669"/>
    <property type="project" value="InterPro"/>
</dbReference>